<proteinExistence type="predicted"/>
<organism evidence="1">
    <name type="scientific">Myoviridae sp. ctiX384</name>
    <dbReference type="NCBI Taxonomy" id="2827702"/>
    <lineage>
        <taxon>Viruses</taxon>
        <taxon>Duplodnaviria</taxon>
        <taxon>Heunggongvirae</taxon>
        <taxon>Uroviricota</taxon>
        <taxon>Caudoviricetes</taxon>
    </lineage>
</organism>
<name>A0A8S5TBD3_9CAUD</name>
<accession>A0A8S5TBD3</accession>
<sequence>MDKENLLKGIYQDGKALGACSAFSEAKSVKEIVDELFTPQGVEFCLKLRFPTLDVFRQFDKEEVKQYGVYIDCGEIELADPKRAFLVGNTKATVKCTKTQSNSIYLMHGASVSVVASGFAIVRVEGDKKSHISYIQNDHAKVLV</sequence>
<dbReference type="EMBL" id="BK032790">
    <property type="protein sequence ID" value="DAF60585.1"/>
    <property type="molecule type" value="Genomic_DNA"/>
</dbReference>
<reference evidence="1" key="1">
    <citation type="journal article" date="2021" name="Proc. Natl. Acad. Sci. U.S.A.">
        <title>A Catalog of Tens of Thousands of Viruses from Human Metagenomes Reveals Hidden Associations with Chronic Diseases.</title>
        <authorList>
            <person name="Tisza M.J."/>
            <person name="Buck C.B."/>
        </authorList>
    </citation>
    <scope>NUCLEOTIDE SEQUENCE</scope>
    <source>
        <strain evidence="1">CtiX384</strain>
    </source>
</reference>
<evidence type="ECO:0000313" key="1">
    <source>
        <dbReference type="EMBL" id="DAF60585.1"/>
    </source>
</evidence>
<protein>
    <submittedName>
        <fullName evidence="1">Uncharacterized protein</fullName>
    </submittedName>
</protein>